<gene>
    <name evidence="8" type="primary">aroE</name>
    <name evidence="12" type="ORF">A2642_00145</name>
</gene>
<keyword evidence="6 8" id="KW-0057">Aromatic amino acid biosynthesis</keyword>
<feature type="domain" description="Quinate/shikimate 5-dehydrogenase/glutamyl-tRNA reductase" evidence="9">
    <location>
        <begin position="114"/>
        <end position="185"/>
    </location>
</feature>
<organism evidence="12 13">
    <name type="scientific">Candidatus Nomurabacteria bacterium RIFCSPHIGHO2_01_FULL_39_10</name>
    <dbReference type="NCBI Taxonomy" id="1801733"/>
    <lineage>
        <taxon>Bacteria</taxon>
        <taxon>Candidatus Nomuraibacteriota</taxon>
    </lineage>
</organism>
<dbReference type="Pfam" id="PF08501">
    <property type="entry name" value="Shikimate_dh_N"/>
    <property type="match status" value="1"/>
</dbReference>
<name>A0A1F6VAK7_9BACT</name>
<evidence type="ECO:0000259" key="11">
    <source>
        <dbReference type="Pfam" id="PF18317"/>
    </source>
</evidence>
<dbReference type="PANTHER" id="PTHR21089:SF1">
    <property type="entry name" value="BIFUNCTIONAL 3-DEHYDROQUINATE DEHYDRATASE_SHIKIMATE DEHYDROGENASE, CHLOROPLASTIC"/>
    <property type="match status" value="1"/>
</dbReference>
<feature type="domain" description="SDH C-terminal" evidence="11">
    <location>
        <begin position="235"/>
        <end position="255"/>
    </location>
</feature>
<evidence type="ECO:0000256" key="8">
    <source>
        <dbReference type="HAMAP-Rule" id="MF_00222"/>
    </source>
</evidence>
<comment type="similarity">
    <text evidence="8">Belongs to the shikimate dehydrogenase family.</text>
</comment>
<reference evidence="12 13" key="1">
    <citation type="journal article" date="2016" name="Nat. Commun.">
        <title>Thousands of microbial genomes shed light on interconnected biogeochemical processes in an aquifer system.</title>
        <authorList>
            <person name="Anantharaman K."/>
            <person name="Brown C.T."/>
            <person name="Hug L.A."/>
            <person name="Sharon I."/>
            <person name="Castelle C.J."/>
            <person name="Probst A.J."/>
            <person name="Thomas B.C."/>
            <person name="Singh A."/>
            <person name="Wilkins M.J."/>
            <person name="Karaoz U."/>
            <person name="Brodie E.L."/>
            <person name="Williams K.H."/>
            <person name="Hubbard S.S."/>
            <person name="Banfield J.F."/>
        </authorList>
    </citation>
    <scope>NUCLEOTIDE SEQUENCE [LARGE SCALE GENOMIC DNA]</scope>
</reference>
<dbReference type="InterPro" id="IPR006151">
    <property type="entry name" value="Shikm_DH/Glu-tRNA_Rdtase"/>
</dbReference>
<evidence type="ECO:0000256" key="6">
    <source>
        <dbReference type="ARBA" id="ARBA00023141"/>
    </source>
</evidence>
<evidence type="ECO:0000259" key="9">
    <source>
        <dbReference type="Pfam" id="PF01488"/>
    </source>
</evidence>
<dbReference type="InterPro" id="IPR022893">
    <property type="entry name" value="Shikimate_DH_fam"/>
</dbReference>
<feature type="binding site" evidence="8">
    <location>
        <position position="90"/>
    </location>
    <ligand>
        <name>shikimate</name>
        <dbReference type="ChEBI" id="CHEBI:36208"/>
    </ligand>
</feature>
<dbReference type="EC" id="1.1.1.25" evidence="2 8"/>
<feature type="binding site" evidence="8">
    <location>
        <begin position="20"/>
        <end position="22"/>
    </location>
    <ligand>
        <name>shikimate</name>
        <dbReference type="ChEBI" id="CHEBI:36208"/>
    </ligand>
</feature>
<protein>
    <recommendedName>
        <fullName evidence="2 8">Shikimate dehydrogenase (NADP(+))</fullName>
        <shortName evidence="8">SDH</shortName>
        <ecNumber evidence="2 8">1.1.1.25</ecNumber>
    </recommendedName>
</protein>
<evidence type="ECO:0000256" key="5">
    <source>
        <dbReference type="ARBA" id="ARBA00023002"/>
    </source>
</evidence>
<dbReference type="InterPro" id="IPR011342">
    <property type="entry name" value="Shikimate_DH"/>
</dbReference>
<evidence type="ECO:0000259" key="10">
    <source>
        <dbReference type="Pfam" id="PF08501"/>
    </source>
</evidence>
<keyword evidence="3 8" id="KW-0028">Amino-acid biosynthesis</keyword>
<feature type="binding site" evidence="8">
    <location>
        <begin position="127"/>
        <end position="131"/>
    </location>
    <ligand>
        <name>NADP(+)</name>
        <dbReference type="ChEBI" id="CHEBI:58349"/>
    </ligand>
</feature>
<dbReference type="AlphaFoldDB" id="A0A1F6VAK7"/>
<dbReference type="SUPFAM" id="SSF51735">
    <property type="entry name" value="NAD(P)-binding Rossmann-fold domains"/>
    <property type="match status" value="1"/>
</dbReference>
<feature type="active site" description="Proton acceptor" evidence="8">
    <location>
        <position position="69"/>
    </location>
</feature>
<dbReference type="Pfam" id="PF01488">
    <property type="entry name" value="Shikimate_DH"/>
    <property type="match status" value="1"/>
</dbReference>
<feature type="binding site" evidence="8">
    <location>
        <position position="214"/>
    </location>
    <ligand>
        <name>shikimate</name>
        <dbReference type="ChEBI" id="CHEBI:36208"/>
    </ligand>
</feature>
<dbReference type="GO" id="GO:0050661">
    <property type="term" value="F:NADP binding"/>
    <property type="evidence" value="ECO:0007669"/>
    <property type="project" value="InterPro"/>
</dbReference>
<feature type="binding site" evidence="8">
    <location>
        <position position="105"/>
    </location>
    <ligand>
        <name>shikimate</name>
        <dbReference type="ChEBI" id="CHEBI:36208"/>
    </ligand>
</feature>
<dbReference type="GO" id="GO:0008652">
    <property type="term" value="P:amino acid biosynthetic process"/>
    <property type="evidence" value="ECO:0007669"/>
    <property type="project" value="UniProtKB-KW"/>
</dbReference>
<dbReference type="HAMAP" id="MF_00222">
    <property type="entry name" value="Shikimate_DH_AroE"/>
    <property type="match status" value="1"/>
</dbReference>
<dbReference type="GO" id="GO:0009423">
    <property type="term" value="P:chorismate biosynthetic process"/>
    <property type="evidence" value="ECO:0007669"/>
    <property type="project" value="UniProtKB-UniRule"/>
</dbReference>
<dbReference type="Proteomes" id="UP000178700">
    <property type="component" value="Unassembled WGS sequence"/>
</dbReference>
<accession>A0A1F6VAK7</accession>
<dbReference type="Pfam" id="PF18317">
    <property type="entry name" value="SDH_C"/>
    <property type="match status" value="1"/>
</dbReference>
<dbReference type="EMBL" id="MFTJ01000007">
    <property type="protein sequence ID" value="OGI66615.1"/>
    <property type="molecule type" value="Genomic_DNA"/>
</dbReference>
<dbReference type="Gene3D" id="3.40.50.10860">
    <property type="entry name" value="Leucine Dehydrogenase, chain A, domain 1"/>
    <property type="match status" value="1"/>
</dbReference>
<comment type="pathway">
    <text evidence="1 8">Metabolic intermediate biosynthesis; chorismate biosynthesis; chorismate from D-erythrose 4-phosphate and phosphoenolpyruvate: step 4/7.</text>
</comment>
<dbReference type="InterPro" id="IPR041121">
    <property type="entry name" value="SDH_C"/>
</dbReference>
<dbReference type="GO" id="GO:0019632">
    <property type="term" value="P:shikimate metabolic process"/>
    <property type="evidence" value="ECO:0007669"/>
    <property type="project" value="InterPro"/>
</dbReference>
<dbReference type="UniPathway" id="UPA00053">
    <property type="reaction ID" value="UER00087"/>
</dbReference>
<feature type="binding site" evidence="8">
    <location>
        <position position="235"/>
    </location>
    <ligand>
        <name>NADP(+)</name>
        <dbReference type="ChEBI" id="CHEBI:58349"/>
    </ligand>
</feature>
<comment type="caution">
    <text evidence="12">The sequence shown here is derived from an EMBL/GenBank/DDBJ whole genome shotgun (WGS) entry which is preliminary data.</text>
</comment>
<comment type="catalytic activity">
    <reaction evidence="7 8">
        <text>shikimate + NADP(+) = 3-dehydroshikimate + NADPH + H(+)</text>
        <dbReference type="Rhea" id="RHEA:17737"/>
        <dbReference type="ChEBI" id="CHEBI:15378"/>
        <dbReference type="ChEBI" id="CHEBI:16630"/>
        <dbReference type="ChEBI" id="CHEBI:36208"/>
        <dbReference type="ChEBI" id="CHEBI:57783"/>
        <dbReference type="ChEBI" id="CHEBI:58349"/>
        <dbReference type="EC" id="1.1.1.25"/>
    </reaction>
</comment>
<comment type="caution">
    <text evidence="8">Lacks conserved residue(s) required for the propagation of feature annotation.</text>
</comment>
<proteinExistence type="inferred from homology"/>
<comment type="function">
    <text evidence="8">Involved in the biosynthesis of the chorismate, which leads to the biosynthesis of aromatic amino acids. Catalyzes the reversible NADPH linked reduction of 3-dehydroshikimate (DHSA) to yield shikimate (SA).</text>
</comment>
<evidence type="ECO:0000313" key="12">
    <source>
        <dbReference type="EMBL" id="OGI66615.1"/>
    </source>
</evidence>
<dbReference type="CDD" id="cd01065">
    <property type="entry name" value="NAD_bind_Shikimate_DH"/>
    <property type="match status" value="1"/>
</dbReference>
<dbReference type="GO" id="GO:0009073">
    <property type="term" value="P:aromatic amino acid family biosynthetic process"/>
    <property type="evidence" value="ECO:0007669"/>
    <property type="project" value="UniProtKB-KW"/>
</dbReference>
<dbReference type="GO" id="GO:0004764">
    <property type="term" value="F:shikimate 3-dehydrogenase (NADP+) activity"/>
    <property type="evidence" value="ECO:0007669"/>
    <property type="project" value="UniProtKB-UniRule"/>
</dbReference>
<dbReference type="SUPFAM" id="SSF53223">
    <property type="entry name" value="Aminoacid dehydrogenase-like, N-terminal domain"/>
    <property type="match status" value="1"/>
</dbReference>
<feature type="binding site" evidence="8">
    <location>
        <position position="212"/>
    </location>
    <ligand>
        <name>NADP(+)</name>
        <dbReference type="ChEBI" id="CHEBI:58349"/>
    </ligand>
</feature>
<keyword evidence="5 8" id="KW-0560">Oxidoreductase</keyword>
<evidence type="ECO:0000313" key="13">
    <source>
        <dbReference type="Proteomes" id="UP000178700"/>
    </source>
</evidence>
<dbReference type="Gene3D" id="3.40.50.720">
    <property type="entry name" value="NAD(P)-binding Rossmann-like Domain"/>
    <property type="match status" value="1"/>
</dbReference>
<evidence type="ECO:0000256" key="2">
    <source>
        <dbReference type="ARBA" id="ARBA00012962"/>
    </source>
</evidence>
<keyword evidence="4 8" id="KW-0521">NADP</keyword>
<evidence type="ECO:0000256" key="3">
    <source>
        <dbReference type="ARBA" id="ARBA00022605"/>
    </source>
</evidence>
<feature type="domain" description="Shikimate dehydrogenase substrate binding N-terminal" evidence="10">
    <location>
        <begin position="12"/>
        <end position="92"/>
    </location>
</feature>
<evidence type="ECO:0000256" key="1">
    <source>
        <dbReference type="ARBA" id="ARBA00004871"/>
    </source>
</evidence>
<feature type="binding site" evidence="8">
    <location>
        <position position="242"/>
    </location>
    <ligand>
        <name>shikimate</name>
        <dbReference type="ChEBI" id="CHEBI:36208"/>
    </ligand>
</feature>
<dbReference type="InterPro" id="IPR046346">
    <property type="entry name" value="Aminoacid_DH-like_N_sf"/>
</dbReference>
<dbReference type="PANTHER" id="PTHR21089">
    <property type="entry name" value="SHIKIMATE DEHYDROGENASE"/>
    <property type="match status" value="1"/>
</dbReference>
<comment type="subunit">
    <text evidence="8">Homodimer.</text>
</comment>
<dbReference type="NCBIfam" id="TIGR00507">
    <property type="entry name" value="aroE"/>
    <property type="match status" value="1"/>
</dbReference>
<sequence length="273" mass="29839">MKPKIPSKINMVMGNPISQSKSPLLHGQIYKLLKLNAVTVPVADSDVGKLVSKIRTESIGLTAVTMPFKKSVIPLLDHIDKTAKSINAVNTIINKNGKLFGYNTDIDGIQYALREVPLKNKNVLLLGAGGAGHAVAHVVSEQKGKLIYINRTIEESFNMAKKFKGRVAKEDELDAGDIDVIINATPVGMFPDVSSLSAPDKVIDKNKVVFDVVYSPLETKLLQVAKQRGAIVISGIDMFVAQGVCQIERWTGKKIITPKLMEQLKKKIIEETL</sequence>
<feature type="binding site" evidence="8">
    <location>
        <position position="65"/>
    </location>
    <ligand>
        <name>shikimate</name>
        <dbReference type="ChEBI" id="CHEBI:36208"/>
    </ligand>
</feature>
<dbReference type="InterPro" id="IPR036291">
    <property type="entry name" value="NAD(P)-bd_dom_sf"/>
</dbReference>
<dbReference type="InterPro" id="IPR013708">
    <property type="entry name" value="Shikimate_DH-bd_N"/>
</dbReference>
<evidence type="ECO:0000256" key="4">
    <source>
        <dbReference type="ARBA" id="ARBA00022857"/>
    </source>
</evidence>
<evidence type="ECO:0000256" key="7">
    <source>
        <dbReference type="ARBA" id="ARBA00049442"/>
    </source>
</evidence>